<sequence length="1004" mass="110551">MSGTGEKGSATTKTPADFLKSIRGRPVVVKLNSGVDYRGRVKPRPIIRIGLFIISHSTLVSIVCCVTGVLALLLLPVLAKSTYFSENALMPGRVKPRPIIRIGLFIISHSTLVSIVCCVTGVLALLLLPVLAKSTYFSENALMPGSAKSMLSGKNVVEANRFVKELSSLGLKPPSTGIEIPKLIARRMADLGGEVSYHNFHPQSKYFHPLHFFSSPDPEMVRANYSCSSYGVNIVGIARAPRSDGKEAIVLVTPYNSTNISLGEAMSLGIAYSAFSLFTQVSWLAKDIIWVAADSRHGEYDSIVSWLRDYHSPSFGGLEKLNAKVCRESLVTGSEVSDSFLRGGTMAAALVIKVADESELFDKDALSIYAEASNGQMPNLDLINVVNYLAVHGQSFYVKVDKLPSLLRSKWLKVLGKVIESLGKIARNLNPQWKFGIPVSEYVEGTATLASSLYNQALGVPTGLHGAFRDYQVDAVTLDILPKRSSYHKARRSEFLLHGARLVEGITRSVNNLLEKFHQSFFLYLLTSPSKFVSVGVYMIAFLLLIAPLPVVAASLYSDAHKCCPELKNKEVTSMDFVVERTLNSKSWRWLYAAKTVFVIHLWGFVVTVLPFFMSQIPGCSSTTSLLIWIASSGFSLILMHVLLGSPFLTNSVPQSEGKEWLLLKSVTITAAFIGLCLMSVINFATAEIGALLTVPICLMARPLKRDLKVRSTKAFARAALNLFLLHIGFPVAAYFLVKGAFEGFDNISIGDFWYWVESLWLTSLLKSLTSDECSKGPLLNKVAESLKKELSGVYRSCFSADVEHVEFVTKYKQEFGNDLIHSVLPYFLQRHMDGQWPGHERTCMSTRVLGTSGYVAPEYAATGLCVSRSGVQYNKSISLLNRHTCHGPGTMSSKTGTTLDSDVTVRIPELDRLGICRPAWYKMAAAPSVRNLMYSFDAVGEERSSGANKEADDEEDVEGVTEGCKLFVLLIDFINLCECNIHKEVDRWLLRKLVSPRDEMVSS</sequence>
<accession>A0A175YN97</accession>
<feature type="transmembrane region" description="Helical" evidence="1">
    <location>
        <begin position="719"/>
        <end position="738"/>
    </location>
</feature>
<protein>
    <recommendedName>
        <fullName evidence="3">Glycosylphosphatidylinositol anchor attachment 1 protein</fullName>
    </recommendedName>
</protein>
<evidence type="ECO:0000313" key="2">
    <source>
        <dbReference type="EMBL" id="KZM85079.1"/>
    </source>
</evidence>
<feature type="transmembrane region" description="Helical" evidence="1">
    <location>
        <begin position="626"/>
        <end position="649"/>
    </location>
</feature>
<feature type="transmembrane region" description="Helical" evidence="1">
    <location>
        <begin position="99"/>
        <end position="128"/>
    </location>
</feature>
<comment type="caution">
    <text evidence="2">The sequence shown here is derived from an EMBL/GenBank/DDBJ whole genome shotgun (WGS) entry which is preliminary data.</text>
</comment>
<dbReference type="EMBL" id="LNRQ01000008">
    <property type="protein sequence ID" value="KZM85079.1"/>
    <property type="molecule type" value="Genomic_DNA"/>
</dbReference>
<dbReference type="Pfam" id="PF04114">
    <property type="entry name" value="Gaa1"/>
    <property type="match status" value="1"/>
</dbReference>
<feature type="transmembrane region" description="Helical" evidence="1">
    <location>
        <begin position="669"/>
        <end position="699"/>
    </location>
</feature>
<name>A0A175YN97_DAUCS</name>
<feature type="transmembrane region" description="Helical" evidence="1">
    <location>
        <begin position="590"/>
        <end position="614"/>
    </location>
</feature>
<feature type="transmembrane region" description="Helical" evidence="1">
    <location>
        <begin position="521"/>
        <end position="547"/>
    </location>
</feature>
<evidence type="ECO:0008006" key="3">
    <source>
        <dbReference type="Google" id="ProtNLM"/>
    </source>
</evidence>
<gene>
    <name evidence="2" type="ORF">DCAR_027499</name>
</gene>
<dbReference type="GO" id="GO:0042765">
    <property type="term" value="C:GPI-anchor transamidase complex"/>
    <property type="evidence" value="ECO:0007669"/>
    <property type="project" value="InterPro"/>
</dbReference>
<evidence type="ECO:0000256" key="1">
    <source>
        <dbReference type="SAM" id="Phobius"/>
    </source>
</evidence>
<proteinExistence type="predicted"/>
<dbReference type="Gramene" id="KZM85079">
    <property type="protein sequence ID" value="KZM85079"/>
    <property type="gene ID" value="DCAR_027499"/>
</dbReference>
<dbReference type="PANTHER" id="PTHR13304">
    <property type="entry name" value="GLYCOSYLPHOSPHATIDYLINOSITOL ANCHOR ATTACHMENT 1 PROTEIN"/>
    <property type="match status" value="1"/>
</dbReference>
<dbReference type="AlphaFoldDB" id="A0A175YN97"/>
<dbReference type="InterPro" id="IPR007246">
    <property type="entry name" value="Gaa1"/>
</dbReference>
<dbReference type="STRING" id="79200.A0A175YN97"/>
<organism evidence="2">
    <name type="scientific">Daucus carota subsp. sativus</name>
    <name type="common">Carrot</name>
    <dbReference type="NCBI Taxonomy" id="79200"/>
    <lineage>
        <taxon>Eukaryota</taxon>
        <taxon>Viridiplantae</taxon>
        <taxon>Streptophyta</taxon>
        <taxon>Embryophyta</taxon>
        <taxon>Tracheophyta</taxon>
        <taxon>Spermatophyta</taxon>
        <taxon>Magnoliopsida</taxon>
        <taxon>eudicotyledons</taxon>
        <taxon>Gunneridae</taxon>
        <taxon>Pentapetalae</taxon>
        <taxon>asterids</taxon>
        <taxon>campanulids</taxon>
        <taxon>Apiales</taxon>
        <taxon>Apiaceae</taxon>
        <taxon>Apioideae</taxon>
        <taxon>Scandiceae</taxon>
        <taxon>Daucinae</taxon>
        <taxon>Daucus</taxon>
        <taxon>Daucus sect. Daucus</taxon>
    </lineage>
</organism>
<reference evidence="2" key="1">
    <citation type="journal article" date="2016" name="Nat. Genet.">
        <title>A high-quality carrot genome assembly provides new insights into carotenoid accumulation and asterid genome evolution.</title>
        <authorList>
            <person name="Iorizzo M."/>
            <person name="Ellison S."/>
            <person name="Senalik D."/>
            <person name="Zeng P."/>
            <person name="Satapoomin P."/>
            <person name="Huang J."/>
            <person name="Bowman M."/>
            <person name="Iovene M."/>
            <person name="Sanseverino W."/>
            <person name="Cavagnaro P."/>
            <person name="Yildiz M."/>
            <person name="Macko-Podgorni A."/>
            <person name="Moranska E."/>
            <person name="Grzebelus E."/>
            <person name="Grzebelus D."/>
            <person name="Ashrafi H."/>
            <person name="Zheng Z."/>
            <person name="Cheng S."/>
            <person name="Spooner D."/>
            <person name="Van Deynze A."/>
            <person name="Simon P."/>
        </authorList>
    </citation>
    <scope>NUCLEOTIDE SEQUENCE [LARGE SCALE GENOMIC DNA]</scope>
    <source>
        <tissue evidence="2">Leaf</tissue>
    </source>
</reference>
<keyword evidence="1" id="KW-1133">Transmembrane helix</keyword>
<keyword evidence="1" id="KW-0472">Membrane</keyword>
<keyword evidence="1" id="KW-0812">Transmembrane</keyword>
<dbReference type="GO" id="GO:0016255">
    <property type="term" value="P:attachment of GPI anchor to protein"/>
    <property type="evidence" value="ECO:0007669"/>
    <property type="project" value="TreeGrafter"/>
</dbReference>
<dbReference type="PANTHER" id="PTHR13304:SF0">
    <property type="entry name" value="GLYCOSYLPHOSPHATIDYLINOSITOL ANCHOR ATTACHMENT 1 PROTEIN"/>
    <property type="match status" value="1"/>
</dbReference>
<feature type="transmembrane region" description="Helical" evidence="1">
    <location>
        <begin position="46"/>
        <end position="79"/>
    </location>
</feature>